<proteinExistence type="predicted"/>
<feature type="transmembrane region" description="Helical" evidence="5">
    <location>
        <begin position="348"/>
        <end position="369"/>
    </location>
</feature>
<dbReference type="PANTHER" id="PTHR12191:SF37">
    <property type="entry name" value="ZINC TRANSPORTER FOI"/>
    <property type="match status" value="1"/>
</dbReference>
<keyword evidence="3 5" id="KW-1133">Transmembrane helix</keyword>
<organism evidence="6 7">
    <name type="scientific">Candidatus Anaerobiospirillum pullicola</name>
    <dbReference type="NCBI Taxonomy" id="2838451"/>
    <lineage>
        <taxon>Bacteria</taxon>
        <taxon>Pseudomonadati</taxon>
        <taxon>Pseudomonadota</taxon>
        <taxon>Gammaproteobacteria</taxon>
        <taxon>Aeromonadales</taxon>
        <taxon>Succinivibrionaceae</taxon>
        <taxon>Anaerobiospirillum</taxon>
    </lineage>
</organism>
<dbReference type="InterPro" id="IPR003689">
    <property type="entry name" value="ZIP"/>
</dbReference>
<dbReference type="AlphaFoldDB" id="A0A948TH89"/>
<evidence type="ECO:0000256" key="3">
    <source>
        <dbReference type="ARBA" id="ARBA00022989"/>
    </source>
</evidence>
<feature type="transmembrane region" description="Helical" evidence="5">
    <location>
        <begin position="321"/>
        <end position="342"/>
    </location>
</feature>
<dbReference type="GO" id="GO:0005385">
    <property type="term" value="F:zinc ion transmembrane transporter activity"/>
    <property type="evidence" value="ECO:0007669"/>
    <property type="project" value="TreeGrafter"/>
</dbReference>
<dbReference type="GO" id="GO:0071578">
    <property type="term" value="P:zinc ion import across plasma membrane"/>
    <property type="evidence" value="ECO:0007669"/>
    <property type="project" value="TreeGrafter"/>
</dbReference>
<dbReference type="PANTHER" id="PTHR12191">
    <property type="entry name" value="SOLUTE CARRIER FAMILY 39"/>
    <property type="match status" value="1"/>
</dbReference>
<evidence type="ECO:0000313" key="7">
    <source>
        <dbReference type="Proteomes" id="UP000733611"/>
    </source>
</evidence>
<feature type="transmembrane region" description="Helical" evidence="5">
    <location>
        <begin position="6"/>
        <end position="23"/>
    </location>
</feature>
<dbReference type="GO" id="GO:0030003">
    <property type="term" value="P:intracellular monoatomic cation homeostasis"/>
    <property type="evidence" value="ECO:0007669"/>
    <property type="project" value="TreeGrafter"/>
</dbReference>
<reference evidence="6" key="2">
    <citation type="submission" date="2021-04" db="EMBL/GenBank/DDBJ databases">
        <authorList>
            <person name="Gilroy R."/>
        </authorList>
    </citation>
    <scope>NUCLEOTIDE SEQUENCE</scope>
    <source>
        <strain evidence="6">378</strain>
    </source>
</reference>
<dbReference type="EMBL" id="JAHLFE010000169">
    <property type="protein sequence ID" value="MBU3844846.1"/>
    <property type="molecule type" value="Genomic_DNA"/>
</dbReference>
<dbReference type="InterPro" id="IPR050799">
    <property type="entry name" value="ZIP_Transporter"/>
</dbReference>
<feature type="transmembrane region" description="Helical" evidence="5">
    <location>
        <begin position="381"/>
        <end position="399"/>
    </location>
</feature>
<gene>
    <name evidence="6" type="ORF">H9847_08305</name>
</gene>
<name>A0A948TH89_9GAMM</name>
<feature type="transmembrane region" description="Helical" evidence="5">
    <location>
        <begin position="35"/>
        <end position="52"/>
    </location>
</feature>
<evidence type="ECO:0000313" key="6">
    <source>
        <dbReference type="EMBL" id="MBU3844846.1"/>
    </source>
</evidence>
<evidence type="ECO:0000256" key="5">
    <source>
        <dbReference type="SAM" id="Phobius"/>
    </source>
</evidence>
<protein>
    <submittedName>
        <fullName evidence="6">ZIP family metal transporter</fullName>
    </submittedName>
</protein>
<evidence type="ECO:0000256" key="4">
    <source>
        <dbReference type="ARBA" id="ARBA00023136"/>
    </source>
</evidence>
<dbReference type="GO" id="GO:0140410">
    <property type="term" value="F:monoatomic cation:bicarbonate symporter activity"/>
    <property type="evidence" value="ECO:0007669"/>
    <property type="project" value="TreeGrafter"/>
</dbReference>
<accession>A0A948TH89</accession>
<evidence type="ECO:0000256" key="1">
    <source>
        <dbReference type="ARBA" id="ARBA00004141"/>
    </source>
</evidence>
<comment type="caution">
    <text evidence="6">The sequence shown here is derived from an EMBL/GenBank/DDBJ whole genome shotgun (WGS) entry which is preliminary data.</text>
</comment>
<keyword evidence="2 5" id="KW-0812">Transmembrane</keyword>
<dbReference type="GO" id="GO:0005886">
    <property type="term" value="C:plasma membrane"/>
    <property type="evidence" value="ECO:0007669"/>
    <property type="project" value="TreeGrafter"/>
</dbReference>
<comment type="subcellular location">
    <subcellularLocation>
        <location evidence="1">Membrane</location>
        <topology evidence="1">Multi-pass membrane protein</topology>
    </subcellularLocation>
</comment>
<evidence type="ECO:0000256" key="2">
    <source>
        <dbReference type="ARBA" id="ARBA00022692"/>
    </source>
</evidence>
<keyword evidence="4 5" id="KW-0472">Membrane</keyword>
<dbReference type="Proteomes" id="UP000733611">
    <property type="component" value="Unassembled WGS sequence"/>
</dbReference>
<sequence length="402" mass="42783">MLLEIMLASMVPACVAAVVITLIPPRFLSKMGKALSLMATGLLLTLSLMHLLPEALETGPDVHLIGFIVWATIMVLVGLEMFLNAHHEPRHCPVCSAEKSVMQAGHDEVCGCGHSIEEHYQAAAATAATASHAAAPSTAGTTGAAGAAPILKLTPVSAPEANLNTVHPWHVHTLQCSCCNGVHDGHYDEPHEHSHHHEECTCGHDHNHEHEHQGNDALGSLHHWGHSHEFNLRGAEIEAITKQAATARKSFTEALRSGGMPILAGSLCHSAGDGLVIASSFLVDPAVGVAITAAILAHELPQQISNYVLMLSLGISRLQGYIVNAVALLGSLCGAVLFTTVLNSIEHVLPFALAISSGCFIYVALSDILPRLNRPKNRKMMALNYSYLLLGALLAMMLSHHH</sequence>
<dbReference type="Pfam" id="PF02535">
    <property type="entry name" value="Zip"/>
    <property type="match status" value="1"/>
</dbReference>
<feature type="transmembrane region" description="Helical" evidence="5">
    <location>
        <begin position="64"/>
        <end position="83"/>
    </location>
</feature>
<reference evidence="6" key="1">
    <citation type="journal article" date="2021" name="PeerJ">
        <title>Extensive microbial diversity within the chicken gut microbiome revealed by metagenomics and culture.</title>
        <authorList>
            <person name="Gilroy R."/>
            <person name="Ravi A."/>
            <person name="Getino M."/>
            <person name="Pursley I."/>
            <person name="Horton D.L."/>
            <person name="Alikhan N.F."/>
            <person name="Baker D."/>
            <person name="Gharbi K."/>
            <person name="Hall N."/>
            <person name="Watson M."/>
            <person name="Adriaenssens E.M."/>
            <person name="Foster-Nyarko E."/>
            <person name="Jarju S."/>
            <person name="Secka A."/>
            <person name="Antonio M."/>
            <person name="Oren A."/>
            <person name="Chaudhuri R.R."/>
            <person name="La Ragione R."/>
            <person name="Hildebrand F."/>
            <person name="Pallen M.J."/>
        </authorList>
    </citation>
    <scope>NUCLEOTIDE SEQUENCE</scope>
    <source>
        <strain evidence="6">378</strain>
    </source>
</reference>